<dbReference type="Proteomes" id="UP000289152">
    <property type="component" value="Unassembled WGS sequence"/>
</dbReference>
<evidence type="ECO:0000313" key="3">
    <source>
        <dbReference type="EMBL" id="RXK41800.1"/>
    </source>
</evidence>
<feature type="region of interest" description="Disordered" evidence="1">
    <location>
        <begin position="215"/>
        <end position="260"/>
    </location>
</feature>
<feature type="compositionally biased region" description="Polar residues" evidence="1">
    <location>
        <begin position="404"/>
        <end position="414"/>
    </location>
</feature>
<keyword evidence="4" id="KW-1185">Reference proteome</keyword>
<sequence length="1206" mass="134113">MASISTRRHSVANHTGSPLRSLKPSKSQSLRQFTERHATEFAHLHEHEDESAREIRLAMEAASLEHARKVGREKRRSMASMSISFPNTNDNSLSSEAACFGQADGKENRPGSPDEQERQRILRAACKPLGLVERRHSKSASLTSIPTPFPMFTTPISNVIPRKPRPMSIATRPTSLRVSLFSPPTNQRAVSDPPPIRQANSGLSVLVECASNTSLSSSCRGSVEDLVESPTDYPTPAGTPEGNRSENPSTYSWATEFSGETSDLRTTAQYIRKSLDLPPEQEPTPTKIETRRKRIVALAHTVRQLEGVGSRDVEDPELYDKLEKAWNNTVVGNTDSISIIDSTGQSVGTSEGTSEGGIPETPFTPFTPLQQIQHKNTVQHASWLHDAPPTFEMTPREEEEAGTASISSHQNSDAASRVTGASRYSFASTLHDLAMDGGIQLGNRLMTEKAWMRMDEESRPLEQITLPSDSTIGGPYTPQTPVFPAGIRSGKEHEVYNQEIEVHEASVVTSGKTLRKAKGTVGRSIPDKTTEQVSSGWGLFGGWWRSAPSKLKDEEEIQEGFHNGGEGIFTRRLEPAAIIQNRSSRPSSSILESPTLSMEEKREEEEIQEDEEEVLTEETRQSLSLNLYRNTWEKKQIQMKNDFPTHPLPISPPYTPPTRVTSSLKNQKNLEKEEKKDPKEFQNLIHSQQNSSMNLSTTLLPQNIEFRQCPPSPISLPSPSTPNNLPIPTVMVNQENQEIGDYQHQVVQVEIVQTKEVYSDSSVIYSYPYLSQIKPQDIPLPPSPMEEPTELPYMSETSHLPILTMIPASPPQNVNNRLPSRMSSLPSIPFPIPFQYSAPPAITITSETTSFGNLIRPLSIASTFTEESVEEEETEEGSMEMIMTGQEEDKVISDQSMEMSMISPANPMDSMGPVGKMEKEKMKGMDKTNSARCSSLAWSDIQPSNISATIVGKVMTKTGKKKGKGKGEVVRATLIFPDPARYSSYSALALDSPPLTPEGQNDESEYAAVETESPEGSLRSEEETPDRSPSRASKLETRVSQLPPQDKSLLTVPKRTRPMTSATLLSITSDRSPSPSPHLNMSETEKKPIYPKVLFWIGFIIPFVWIWAAWVIYPEKVNDIEATANGTRATIHIGDSPLDGRVSRISKIEHGLTRRQKLMRRYKEKQKRRWGKFWHEDKWVRRSRVASVVGSLGWVIIVVAVLVSIR</sequence>
<feature type="compositionally biased region" description="Basic and acidic residues" evidence="1">
    <location>
        <begin position="1018"/>
        <end position="1037"/>
    </location>
</feature>
<accession>A0A4Q1BUT3</accession>
<dbReference type="EMBL" id="SDIL01000006">
    <property type="protein sequence ID" value="RXK41800.1"/>
    <property type="molecule type" value="Genomic_DNA"/>
</dbReference>
<feature type="compositionally biased region" description="Basic residues" evidence="1">
    <location>
        <begin position="1"/>
        <end position="11"/>
    </location>
</feature>
<feature type="region of interest" description="Disordered" evidence="1">
    <location>
        <begin position="387"/>
        <end position="416"/>
    </location>
</feature>
<keyword evidence="2" id="KW-0812">Transmembrane</keyword>
<organism evidence="3 4">
    <name type="scientific">Tremella mesenterica</name>
    <name type="common">Jelly fungus</name>
    <dbReference type="NCBI Taxonomy" id="5217"/>
    <lineage>
        <taxon>Eukaryota</taxon>
        <taxon>Fungi</taxon>
        <taxon>Dikarya</taxon>
        <taxon>Basidiomycota</taxon>
        <taxon>Agaricomycotina</taxon>
        <taxon>Tremellomycetes</taxon>
        <taxon>Tremellales</taxon>
        <taxon>Tremellaceae</taxon>
        <taxon>Tremella</taxon>
    </lineage>
</organism>
<dbReference type="OrthoDB" id="2596885at2759"/>
<feature type="region of interest" description="Disordered" evidence="1">
    <location>
        <begin position="580"/>
        <end position="618"/>
    </location>
</feature>
<dbReference type="VEuPathDB" id="FungiDB:TREMEDRAFT_73617"/>
<feature type="transmembrane region" description="Helical" evidence="2">
    <location>
        <begin position="1093"/>
        <end position="1113"/>
    </location>
</feature>
<feature type="compositionally biased region" description="Acidic residues" evidence="1">
    <location>
        <begin position="602"/>
        <end position="616"/>
    </location>
</feature>
<feature type="compositionally biased region" description="Low complexity" evidence="1">
    <location>
        <begin position="342"/>
        <end position="361"/>
    </location>
</feature>
<evidence type="ECO:0000256" key="2">
    <source>
        <dbReference type="SAM" id="Phobius"/>
    </source>
</evidence>
<gene>
    <name evidence="3" type="ORF">M231_01035</name>
</gene>
<dbReference type="AlphaFoldDB" id="A0A4Q1BUT3"/>
<proteinExistence type="predicted"/>
<reference evidence="3 4" key="1">
    <citation type="submission" date="2016-06" db="EMBL/GenBank/DDBJ databases">
        <title>Evolution of pathogenesis and genome organization in the Tremellales.</title>
        <authorList>
            <person name="Cuomo C."/>
            <person name="Litvintseva A."/>
            <person name="Heitman J."/>
            <person name="Chen Y."/>
            <person name="Sun S."/>
            <person name="Springer D."/>
            <person name="Dromer F."/>
            <person name="Young S."/>
            <person name="Zeng Q."/>
            <person name="Chapman S."/>
            <person name="Gujja S."/>
            <person name="Saif S."/>
            <person name="Birren B."/>
        </authorList>
    </citation>
    <scope>NUCLEOTIDE SEQUENCE [LARGE SCALE GENOMIC DNA]</scope>
    <source>
        <strain evidence="3 4">ATCC 28783</strain>
    </source>
</reference>
<feature type="region of interest" description="Disordered" evidence="1">
    <location>
        <begin position="1"/>
        <end position="32"/>
    </location>
</feature>
<feature type="compositionally biased region" description="Polar residues" evidence="1">
    <location>
        <begin position="12"/>
        <end position="32"/>
    </location>
</feature>
<feature type="region of interest" description="Disordered" evidence="1">
    <location>
        <begin position="1060"/>
        <end position="1081"/>
    </location>
</feature>
<feature type="transmembrane region" description="Helical" evidence="2">
    <location>
        <begin position="1185"/>
        <end position="1205"/>
    </location>
</feature>
<feature type="region of interest" description="Disordered" evidence="1">
    <location>
        <begin position="643"/>
        <end position="664"/>
    </location>
</feature>
<name>A0A4Q1BUT3_TREME</name>
<feature type="compositionally biased region" description="Polar residues" evidence="1">
    <location>
        <begin position="245"/>
        <end position="260"/>
    </location>
</feature>
<protein>
    <submittedName>
        <fullName evidence="3">Uncharacterized protein</fullName>
    </submittedName>
</protein>
<keyword evidence="2" id="KW-1133">Transmembrane helix</keyword>
<evidence type="ECO:0000256" key="1">
    <source>
        <dbReference type="SAM" id="MobiDB-lite"/>
    </source>
</evidence>
<keyword evidence="2" id="KW-0472">Membrane</keyword>
<feature type="compositionally biased region" description="Pro residues" evidence="1">
    <location>
        <begin position="646"/>
        <end position="656"/>
    </location>
</feature>
<comment type="caution">
    <text evidence="3">The sequence shown here is derived from an EMBL/GenBank/DDBJ whole genome shotgun (WGS) entry which is preliminary data.</text>
</comment>
<evidence type="ECO:0000313" key="4">
    <source>
        <dbReference type="Proteomes" id="UP000289152"/>
    </source>
</evidence>
<feature type="region of interest" description="Disordered" evidence="1">
    <location>
        <begin position="989"/>
        <end position="1048"/>
    </location>
</feature>
<dbReference type="InParanoid" id="A0A4Q1BUT3"/>
<feature type="region of interest" description="Disordered" evidence="1">
    <location>
        <begin position="337"/>
        <end position="366"/>
    </location>
</feature>